<dbReference type="PATRIC" id="fig|1423744.4.peg.795"/>
<evidence type="ECO:0000256" key="2">
    <source>
        <dbReference type="ARBA" id="ARBA00023125"/>
    </source>
</evidence>
<dbReference type="PANTHER" id="PTHR33204:SF18">
    <property type="entry name" value="TRANSCRIPTIONAL REGULATORY PROTEIN"/>
    <property type="match status" value="1"/>
</dbReference>
<proteinExistence type="predicted"/>
<evidence type="ECO:0000313" key="6">
    <source>
        <dbReference type="Proteomes" id="UP000051378"/>
    </source>
</evidence>
<reference evidence="5 6" key="1">
    <citation type="journal article" date="2015" name="Genome Announc.">
        <title>Expanding the biotechnology potential of lactobacilli through comparative genomics of 213 strains and associated genera.</title>
        <authorList>
            <person name="Sun Z."/>
            <person name="Harris H.M."/>
            <person name="McCann A."/>
            <person name="Guo C."/>
            <person name="Argimon S."/>
            <person name="Zhang W."/>
            <person name="Yang X."/>
            <person name="Jeffery I.B."/>
            <person name="Cooney J.C."/>
            <person name="Kagawa T.F."/>
            <person name="Liu W."/>
            <person name="Song Y."/>
            <person name="Salvetti E."/>
            <person name="Wrobel A."/>
            <person name="Rasinkangas P."/>
            <person name="Parkhill J."/>
            <person name="Rea M.C."/>
            <person name="O'Sullivan O."/>
            <person name="Ritari J."/>
            <person name="Douillard F.P."/>
            <person name="Paul Ross R."/>
            <person name="Yang R."/>
            <person name="Briner A.E."/>
            <person name="Felis G.E."/>
            <person name="de Vos W.M."/>
            <person name="Barrangou R."/>
            <person name="Klaenhammer T.R."/>
            <person name="Caufield P.W."/>
            <person name="Cui Y."/>
            <person name="Zhang H."/>
            <person name="O'Toole P.W."/>
        </authorList>
    </citation>
    <scope>NUCLEOTIDE SEQUENCE [LARGE SCALE GENOMIC DNA]</scope>
    <source>
        <strain evidence="5 6">DSM 23037</strain>
    </source>
</reference>
<dbReference type="SUPFAM" id="SSF46785">
    <property type="entry name" value="Winged helix' DNA-binding domain"/>
    <property type="match status" value="1"/>
</dbReference>
<organism evidence="5 6">
    <name type="scientific">Holzapfeliella floricola DSM 23037 = JCM 16512</name>
    <dbReference type="NCBI Taxonomy" id="1423744"/>
    <lineage>
        <taxon>Bacteria</taxon>
        <taxon>Bacillati</taxon>
        <taxon>Bacillota</taxon>
        <taxon>Bacilli</taxon>
        <taxon>Lactobacillales</taxon>
        <taxon>Lactobacillaceae</taxon>
        <taxon>Holzapfeliella</taxon>
    </lineage>
</organism>
<keyword evidence="3" id="KW-0804">Transcription</keyword>
<feature type="domain" description="HTH hxlR-type" evidence="4">
    <location>
        <begin position="1"/>
        <end position="56"/>
    </location>
</feature>
<dbReference type="EMBL" id="AYZL01000020">
    <property type="protein sequence ID" value="KRN03667.1"/>
    <property type="molecule type" value="Genomic_DNA"/>
</dbReference>
<dbReference type="InterPro" id="IPR036390">
    <property type="entry name" value="WH_DNA-bd_sf"/>
</dbReference>
<dbReference type="InterPro" id="IPR036388">
    <property type="entry name" value="WH-like_DNA-bd_sf"/>
</dbReference>
<keyword evidence="6" id="KW-1185">Reference proteome</keyword>
<evidence type="ECO:0000256" key="3">
    <source>
        <dbReference type="ARBA" id="ARBA00023163"/>
    </source>
</evidence>
<dbReference type="PANTHER" id="PTHR33204">
    <property type="entry name" value="TRANSCRIPTIONAL REGULATOR, MARR FAMILY"/>
    <property type="match status" value="1"/>
</dbReference>
<sequence length="56" mass="6490">MLSQSLREMEKDGLINRTVFSEMPPHVEYSLSELGNSMRPIIMAMESWGLQYLDKV</sequence>
<dbReference type="STRING" id="1423744.FC86_GL000774"/>
<dbReference type="PROSITE" id="PS51118">
    <property type="entry name" value="HTH_HXLR"/>
    <property type="match status" value="1"/>
</dbReference>
<evidence type="ECO:0000256" key="1">
    <source>
        <dbReference type="ARBA" id="ARBA00023015"/>
    </source>
</evidence>
<dbReference type="GO" id="GO:0003677">
    <property type="term" value="F:DNA binding"/>
    <property type="evidence" value="ECO:0007669"/>
    <property type="project" value="UniProtKB-KW"/>
</dbReference>
<evidence type="ECO:0000259" key="4">
    <source>
        <dbReference type="PROSITE" id="PS51118"/>
    </source>
</evidence>
<gene>
    <name evidence="5" type="ORF">FC86_GL000774</name>
</gene>
<accession>A0A0R2DJN1</accession>
<keyword evidence="1" id="KW-0805">Transcription regulation</keyword>
<protein>
    <recommendedName>
        <fullName evidence="4">HTH hxlR-type domain-containing protein</fullName>
    </recommendedName>
</protein>
<dbReference type="InterPro" id="IPR002577">
    <property type="entry name" value="HTH_HxlR"/>
</dbReference>
<dbReference type="AlphaFoldDB" id="A0A0R2DJN1"/>
<evidence type="ECO:0000313" key="5">
    <source>
        <dbReference type="EMBL" id="KRN03667.1"/>
    </source>
</evidence>
<keyword evidence="2" id="KW-0238">DNA-binding</keyword>
<dbReference type="Gene3D" id="1.10.10.10">
    <property type="entry name" value="Winged helix-like DNA-binding domain superfamily/Winged helix DNA-binding domain"/>
    <property type="match status" value="1"/>
</dbReference>
<dbReference type="Proteomes" id="UP000051378">
    <property type="component" value="Unassembled WGS sequence"/>
</dbReference>
<comment type="caution">
    <text evidence="5">The sequence shown here is derived from an EMBL/GenBank/DDBJ whole genome shotgun (WGS) entry which is preliminary data.</text>
</comment>
<name>A0A0R2DJN1_9LACO</name>
<dbReference type="Pfam" id="PF01638">
    <property type="entry name" value="HxlR"/>
    <property type="match status" value="1"/>
</dbReference>